<organism evidence="2">
    <name type="scientific">marine sediment metagenome</name>
    <dbReference type="NCBI Taxonomy" id="412755"/>
    <lineage>
        <taxon>unclassified sequences</taxon>
        <taxon>metagenomes</taxon>
        <taxon>ecological metagenomes</taxon>
    </lineage>
</organism>
<feature type="domain" description="STAS" evidence="1">
    <location>
        <begin position="11"/>
        <end position="100"/>
    </location>
</feature>
<name>A0A0F9LXJ6_9ZZZZ</name>
<accession>A0A0F9LXJ6</accession>
<comment type="caution">
    <text evidence="2">The sequence shown here is derived from an EMBL/GenBank/DDBJ whole genome shotgun (WGS) entry which is preliminary data.</text>
</comment>
<dbReference type="Pfam" id="PF01740">
    <property type="entry name" value="STAS"/>
    <property type="match status" value="1"/>
</dbReference>
<evidence type="ECO:0000313" key="2">
    <source>
        <dbReference type="EMBL" id="KKM91846.1"/>
    </source>
</evidence>
<proteinExistence type="predicted"/>
<dbReference type="PROSITE" id="PS50801">
    <property type="entry name" value="STAS"/>
    <property type="match status" value="1"/>
</dbReference>
<dbReference type="AlphaFoldDB" id="A0A0F9LXJ6"/>
<protein>
    <recommendedName>
        <fullName evidence="1">STAS domain-containing protein</fullName>
    </recommendedName>
</protein>
<evidence type="ECO:0000259" key="1">
    <source>
        <dbReference type="PROSITE" id="PS50801"/>
    </source>
</evidence>
<dbReference type="EMBL" id="LAZR01006478">
    <property type="protein sequence ID" value="KKM91846.1"/>
    <property type="molecule type" value="Genomic_DNA"/>
</dbReference>
<sequence length="100" mass="11387">MAFQIKKNDGILNVHGALNSENTQNLKQHFKTFLSEVDGIILSLENVTTMEPFSALSLEQIYLDFVRSNRVIRIIGRENRDIAGVMKTTKTSYILSDDRI</sequence>
<dbReference type="InterPro" id="IPR002645">
    <property type="entry name" value="STAS_dom"/>
</dbReference>
<reference evidence="2" key="1">
    <citation type="journal article" date="2015" name="Nature">
        <title>Complex archaea that bridge the gap between prokaryotes and eukaryotes.</title>
        <authorList>
            <person name="Spang A."/>
            <person name="Saw J.H."/>
            <person name="Jorgensen S.L."/>
            <person name="Zaremba-Niedzwiedzka K."/>
            <person name="Martijn J."/>
            <person name="Lind A.E."/>
            <person name="van Eijk R."/>
            <person name="Schleper C."/>
            <person name="Guy L."/>
            <person name="Ettema T.J."/>
        </authorList>
    </citation>
    <scope>NUCLEOTIDE SEQUENCE</scope>
</reference>
<gene>
    <name evidence="2" type="ORF">LCGC14_1224400</name>
</gene>